<feature type="signal peptide" evidence="1">
    <location>
        <begin position="1"/>
        <end position="26"/>
    </location>
</feature>
<name>A0ABP7WSL9_9GAMM</name>
<dbReference type="Proteomes" id="UP001500392">
    <property type="component" value="Unassembled WGS sequence"/>
</dbReference>
<comment type="caution">
    <text evidence="2">The sequence shown here is derived from an EMBL/GenBank/DDBJ whole genome shotgun (WGS) entry which is preliminary data.</text>
</comment>
<accession>A0ABP7WSL9</accession>
<sequence>MQIGKSYFKLSLAICFGLLSSAKTIAIETLSAKELKYSCVEYIASATSPKGVMCDAYLQGFVSGSSHITVADAEQSEFTQRAIRNRAPGGSIAIDSLKGARYCLPSDINIPSLAAQIATTELGKADRLASGLMTQVLKTHYRC</sequence>
<gene>
    <name evidence="2" type="ORF">GCM10022414_20000</name>
</gene>
<evidence type="ECO:0000256" key="1">
    <source>
        <dbReference type="SAM" id="SignalP"/>
    </source>
</evidence>
<protein>
    <recommendedName>
        <fullName evidence="4">Rap1a immunity protein domain-containing protein</fullName>
    </recommendedName>
</protein>
<keyword evidence="3" id="KW-1185">Reference proteome</keyword>
<evidence type="ECO:0008006" key="4">
    <source>
        <dbReference type="Google" id="ProtNLM"/>
    </source>
</evidence>
<dbReference type="EMBL" id="BAABDM010000003">
    <property type="protein sequence ID" value="GAA4095739.1"/>
    <property type="molecule type" value="Genomic_DNA"/>
</dbReference>
<proteinExistence type="predicted"/>
<organism evidence="2 3">
    <name type="scientific">Zhongshania borealis</name>
    <dbReference type="NCBI Taxonomy" id="889488"/>
    <lineage>
        <taxon>Bacteria</taxon>
        <taxon>Pseudomonadati</taxon>
        <taxon>Pseudomonadota</taxon>
        <taxon>Gammaproteobacteria</taxon>
        <taxon>Cellvibrionales</taxon>
        <taxon>Spongiibacteraceae</taxon>
        <taxon>Zhongshania</taxon>
    </lineage>
</organism>
<dbReference type="RefSeq" id="WP_344935348.1">
    <property type="nucleotide sequence ID" value="NZ_BAABDM010000003.1"/>
</dbReference>
<keyword evidence="1" id="KW-0732">Signal</keyword>
<evidence type="ECO:0000313" key="3">
    <source>
        <dbReference type="Proteomes" id="UP001500392"/>
    </source>
</evidence>
<feature type="chain" id="PRO_5045360318" description="Rap1a immunity protein domain-containing protein" evidence="1">
    <location>
        <begin position="27"/>
        <end position="143"/>
    </location>
</feature>
<reference evidence="3" key="1">
    <citation type="journal article" date="2019" name="Int. J. Syst. Evol. Microbiol.">
        <title>The Global Catalogue of Microorganisms (GCM) 10K type strain sequencing project: providing services to taxonomists for standard genome sequencing and annotation.</title>
        <authorList>
            <consortium name="The Broad Institute Genomics Platform"/>
            <consortium name="The Broad Institute Genome Sequencing Center for Infectious Disease"/>
            <person name="Wu L."/>
            <person name="Ma J."/>
        </authorList>
    </citation>
    <scope>NUCLEOTIDE SEQUENCE [LARGE SCALE GENOMIC DNA]</scope>
    <source>
        <strain evidence="3">JCM 17304</strain>
    </source>
</reference>
<evidence type="ECO:0000313" key="2">
    <source>
        <dbReference type="EMBL" id="GAA4095739.1"/>
    </source>
</evidence>